<evidence type="ECO:0000259" key="3">
    <source>
        <dbReference type="PROSITE" id="PS50158"/>
    </source>
</evidence>
<feature type="domain" description="Peptidase A2" evidence="4">
    <location>
        <begin position="233"/>
        <end position="274"/>
    </location>
</feature>
<name>A0A9Q1FY67_SYNKA</name>
<dbReference type="InterPro" id="IPR001995">
    <property type="entry name" value="Peptidase_A2_cat"/>
</dbReference>
<organism evidence="5 6">
    <name type="scientific">Synaphobranchus kaupii</name>
    <name type="common">Kaup's arrowtooth eel</name>
    <dbReference type="NCBI Taxonomy" id="118154"/>
    <lineage>
        <taxon>Eukaryota</taxon>
        <taxon>Metazoa</taxon>
        <taxon>Chordata</taxon>
        <taxon>Craniata</taxon>
        <taxon>Vertebrata</taxon>
        <taxon>Euteleostomi</taxon>
        <taxon>Actinopterygii</taxon>
        <taxon>Neopterygii</taxon>
        <taxon>Teleostei</taxon>
        <taxon>Anguilliformes</taxon>
        <taxon>Synaphobranchidae</taxon>
        <taxon>Synaphobranchus</taxon>
    </lineage>
</organism>
<dbReference type="PROSITE" id="PS50175">
    <property type="entry name" value="ASP_PROT_RETROV"/>
    <property type="match status" value="1"/>
</dbReference>
<keyword evidence="1" id="KW-0479">Metal-binding</keyword>
<dbReference type="InterPro" id="IPR001878">
    <property type="entry name" value="Znf_CCHC"/>
</dbReference>
<dbReference type="Pfam" id="PF00098">
    <property type="entry name" value="zf-CCHC"/>
    <property type="match status" value="1"/>
</dbReference>
<evidence type="ECO:0000259" key="4">
    <source>
        <dbReference type="PROSITE" id="PS50175"/>
    </source>
</evidence>
<keyword evidence="6" id="KW-1185">Reference proteome</keyword>
<dbReference type="AlphaFoldDB" id="A0A9Q1FY67"/>
<dbReference type="EMBL" id="JAINUF010000003">
    <property type="protein sequence ID" value="KAJ8369381.1"/>
    <property type="molecule type" value="Genomic_DNA"/>
</dbReference>
<dbReference type="GO" id="GO:0004190">
    <property type="term" value="F:aspartic-type endopeptidase activity"/>
    <property type="evidence" value="ECO:0007669"/>
    <property type="project" value="InterPro"/>
</dbReference>
<dbReference type="SUPFAM" id="SSF57756">
    <property type="entry name" value="Retrovirus zinc finger-like domains"/>
    <property type="match status" value="1"/>
</dbReference>
<comment type="caution">
    <text evidence="5">The sequence shown here is derived from an EMBL/GenBank/DDBJ whole genome shotgun (WGS) entry which is preliminary data.</text>
</comment>
<keyword evidence="1" id="KW-0862">Zinc</keyword>
<dbReference type="GO" id="GO:0006508">
    <property type="term" value="P:proteolysis"/>
    <property type="evidence" value="ECO:0007669"/>
    <property type="project" value="InterPro"/>
</dbReference>
<sequence>MAVHLKFCLVGAARAIVHRNPRSSQWDYSRLVEEMETAYGPSSEHAAAVAIKLRQRVRKLGDAEIVQKLLEQRPHTLAQAYDIARRYETTKRAASYVTSLMHSGAHNMAERRPRAAVIREGAKEEQAETAAAFPAARWKPKPSGPSPHLQHAVPNPNYTPHKRGGCKDIKWEEIRCHNCSGLGHIKRNCPSPKKVFRTQASTASPETLDPAVLHLKAQDQEMSIHMLVHDLEVCAVLDSGARKSVLPLRHYNAIHPDIRPPLQPSTVETLLGVGPGDVPVKLVSLSRLTTASAVWEVPYFHPQSKPKAHAVRVARTVVLEAGQEYLVRGHTRCRELVKGEVMLSPTKGFFERHKLLVARVLVEAQPSKTVPLRIFNPGSAAVTIKKGAAAGLLHPAKALQPADTADQLGQAVASSPAVPQHLQELYAQSSTELKTEEQLQLAQLLCTYGSVFSAGPNDLSRTSLVQHDNPAGPPSQAATTPDGIGQTTEC</sequence>
<gene>
    <name evidence="5" type="ORF">SKAU_G00094090</name>
</gene>
<dbReference type="Proteomes" id="UP001152622">
    <property type="component" value="Chromosome 3"/>
</dbReference>
<feature type="domain" description="CCHC-type" evidence="3">
    <location>
        <begin position="175"/>
        <end position="191"/>
    </location>
</feature>
<reference evidence="5" key="1">
    <citation type="journal article" date="2023" name="Science">
        <title>Genome structures resolve the early diversification of teleost fishes.</title>
        <authorList>
            <person name="Parey E."/>
            <person name="Louis A."/>
            <person name="Montfort J."/>
            <person name="Bouchez O."/>
            <person name="Roques C."/>
            <person name="Iampietro C."/>
            <person name="Lluch J."/>
            <person name="Castinel A."/>
            <person name="Donnadieu C."/>
            <person name="Desvignes T."/>
            <person name="Floi Bucao C."/>
            <person name="Jouanno E."/>
            <person name="Wen M."/>
            <person name="Mejri S."/>
            <person name="Dirks R."/>
            <person name="Jansen H."/>
            <person name="Henkel C."/>
            <person name="Chen W.J."/>
            <person name="Zahm M."/>
            <person name="Cabau C."/>
            <person name="Klopp C."/>
            <person name="Thompson A.W."/>
            <person name="Robinson-Rechavi M."/>
            <person name="Braasch I."/>
            <person name="Lecointre G."/>
            <person name="Bobe J."/>
            <person name="Postlethwait J.H."/>
            <person name="Berthelot C."/>
            <person name="Roest Crollius H."/>
            <person name="Guiguen Y."/>
        </authorList>
    </citation>
    <scope>NUCLEOTIDE SEQUENCE</scope>
    <source>
        <strain evidence="5">WJC10195</strain>
    </source>
</reference>
<feature type="region of interest" description="Disordered" evidence="2">
    <location>
        <begin position="133"/>
        <end position="156"/>
    </location>
</feature>
<protein>
    <recommendedName>
        <fullName evidence="7">CCHC-type domain-containing protein</fullName>
    </recommendedName>
</protein>
<accession>A0A9Q1FY67</accession>
<evidence type="ECO:0008006" key="7">
    <source>
        <dbReference type="Google" id="ProtNLM"/>
    </source>
</evidence>
<evidence type="ECO:0000256" key="2">
    <source>
        <dbReference type="SAM" id="MobiDB-lite"/>
    </source>
</evidence>
<dbReference type="Gene3D" id="4.10.60.10">
    <property type="entry name" value="Zinc finger, CCHC-type"/>
    <property type="match status" value="1"/>
</dbReference>
<evidence type="ECO:0000256" key="1">
    <source>
        <dbReference type="PROSITE-ProRule" id="PRU00047"/>
    </source>
</evidence>
<dbReference type="SMART" id="SM00343">
    <property type="entry name" value="ZnF_C2HC"/>
    <property type="match status" value="1"/>
</dbReference>
<dbReference type="GO" id="GO:0003676">
    <property type="term" value="F:nucleic acid binding"/>
    <property type="evidence" value="ECO:0007669"/>
    <property type="project" value="InterPro"/>
</dbReference>
<dbReference type="InterPro" id="IPR036875">
    <property type="entry name" value="Znf_CCHC_sf"/>
</dbReference>
<dbReference type="PROSITE" id="PS50158">
    <property type="entry name" value="ZF_CCHC"/>
    <property type="match status" value="1"/>
</dbReference>
<dbReference type="GO" id="GO:0008270">
    <property type="term" value="F:zinc ion binding"/>
    <property type="evidence" value="ECO:0007669"/>
    <property type="project" value="UniProtKB-KW"/>
</dbReference>
<evidence type="ECO:0000313" key="6">
    <source>
        <dbReference type="Proteomes" id="UP001152622"/>
    </source>
</evidence>
<feature type="region of interest" description="Disordered" evidence="2">
    <location>
        <begin position="459"/>
        <end position="490"/>
    </location>
</feature>
<keyword evidence="1" id="KW-0863">Zinc-finger</keyword>
<dbReference type="OrthoDB" id="8957954at2759"/>
<evidence type="ECO:0000313" key="5">
    <source>
        <dbReference type="EMBL" id="KAJ8369381.1"/>
    </source>
</evidence>
<proteinExistence type="predicted"/>